<evidence type="ECO:0000313" key="1">
    <source>
        <dbReference type="Proteomes" id="UP000095281"/>
    </source>
</evidence>
<evidence type="ECO:0000313" key="2">
    <source>
        <dbReference type="WBParaSite" id="MhA1_Contig1196.frz3.gene1"/>
    </source>
</evidence>
<protein>
    <submittedName>
        <fullName evidence="2">GatB_Yqey domain-containing protein</fullName>
    </submittedName>
</protein>
<proteinExistence type="predicted"/>
<dbReference type="Proteomes" id="UP000095281">
    <property type="component" value="Unplaced"/>
</dbReference>
<organism evidence="1 2">
    <name type="scientific">Meloidogyne hapla</name>
    <name type="common">Root-knot nematode worm</name>
    <dbReference type="NCBI Taxonomy" id="6305"/>
    <lineage>
        <taxon>Eukaryota</taxon>
        <taxon>Metazoa</taxon>
        <taxon>Ecdysozoa</taxon>
        <taxon>Nematoda</taxon>
        <taxon>Chromadorea</taxon>
        <taxon>Rhabditida</taxon>
        <taxon>Tylenchina</taxon>
        <taxon>Tylenchomorpha</taxon>
        <taxon>Tylenchoidea</taxon>
        <taxon>Meloidogynidae</taxon>
        <taxon>Meloidogyninae</taxon>
        <taxon>Meloidogyne</taxon>
    </lineage>
</organism>
<dbReference type="AlphaFoldDB" id="A0A1I8B1U9"/>
<name>A0A1I8B1U9_MELHA</name>
<accession>A0A1I8B1U9</accession>
<reference evidence="2" key="1">
    <citation type="submission" date="2016-11" db="UniProtKB">
        <authorList>
            <consortium name="WormBaseParasite"/>
        </authorList>
    </citation>
    <scope>IDENTIFICATION</scope>
</reference>
<keyword evidence="1" id="KW-1185">Reference proteome</keyword>
<dbReference type="WBParaSite" id="MhA1_Contig1196.frz3.gene1">
    <property type="protein sequence ID" value="MhA1_Contig1196.frz3.gene1"/>
    <property type="gene ID" value="MhA1_Contig1196.frz3.gene1"/>
</dbReference>
<sequence>MEDIDRIIEKAVVEENYEVEQIKYIFEIFYRGIKRQVDVSSAAELNTKITKMFKDLNN</sequence>